<gene>
    <name evidence="2" type="ORF">PLEPLA_LOCUS25109</name>
</gene>
<evidence type="ECO:0000256" key="1">
    <source>
        <dbReference type="SAM" id="MobiDB-lite"/>
    </source>
</evidence>
<feature type="compositionally biased region" description="Basic and acidic residues" evidence="1">
    <location>
        <begin position="141"/>
        <end position="154"/>
    </location>
</feature>
<dbReference type="AlphaFoldDB" id="A0A9N7YRN3"/>
<name>A0A9N7YRN3_PLEPL</name>
<dbReference type="EMBL" id="CADEAL010001980">
    <property type="protein sequence ID" value="CAB1437076.1"/>
    <property type="molecule type" value="Genomic_DNA"/>
</dbReference>
<evidence type="ECO:0000313" key="2">
    <source>
        <dbReference type="EMBL" id="CAB1437076.1"/>
    </source>
</evidence>
<protein>
    <submittedName>
        <fullName evidence="2">Uncharacterized protein</fullName>
    </submittedName>
</protein>
<sequence>MGPADKLSEEDSDVFGVNAADVGVRDRGMVPATFLTSMAATTNVSLLTCCFVPAVPCAPVALSNSSHAPGSSKSAARRQPRRTAGRGPPHERRVPPAGAVAEVIREKGPTCPTRPESPPPTAVPGPLQRPAFRTGGGHHPAVQEKESPRTTEAVRHHRRGPPPPKKLRDVPHAGSPEAWRGGRRPRHAVTESDHTDYM</sequence>
<accession>A0A9N7YRN3</accession>
<keyword evidence="3" id="KW-1185">Reference proteome</keyword>
<comment type="caution">
    <text evidence="2">The sequence shown here is derived from an EMBL/GenBank/DDBJ whole genome shotgun (WGS) entry which is preliminary data.</text>
</comment>
<feature type="compositionally biased region" description="Basic and acidic residues" evidence="1">
    <location>
        <begin position="188"/>
        <end position="198"/>
    </location>
</feature>
<dbReference type="Proteomes" id="UP001153269">
    <property type="component" value="Unassembled WGS sequence"/>
</dbReference>
<feature type="compositionally biased region" description="Polar residues" evidence="1">
    <location>
        <begin position="63"/>
        <end position="74"/>
    </location>
</feature>
<organism evidence="2 3">
    <name type="scientific">Pleuronectes platessa</name>
    <name type="common">European plaice</name>
    <dbReference type="NCBI Taxonomy" id="8262"/>
    <lineage>
        <taxon>Eukaryota</taxon>
        <taxon>Metazoa</taxon>
        <taxon>Chordata</taxon>
        <taxon>Craniata</taxon>
        <taxon>Vertebrata</taxon>
        <taxon>Euteleostomi</taxon>
        <taxon>Actinopterygii</taxon>
        <taxon>Neopterygii</taxon>
        <taxon>Teleostei</taxon>
        <taxon>Neoteleostei</taxon>
        <taxon>Acanthomorphata</taxon>
        <taxon>Carangaria</taxon>
        <taxon>Pleuronectiformes</taxon>
        <taxon>Pleuronectoidei</taxon>
        <taxon>Pleuronectidae</taxon>
        <taxon>Pleuronectes</taxon>
    </lineage>
</organism>
<feature type="region of interest" description="Disordered" evidence="1">
    <location>
        <begin position="63"/>
        <end position="198"/>
    </location>
</feature>
<proteinExistence type="predicted"/>
<feature type="compositionally biased region" description="Basic residues" evidence="1">
    <location>
        <begin position="75"/>
        <end position="84"/>
    </location>
</feature>
<reference evidence="2" key="1">
    <citation type="submission" date="2020-03" db="EMBL/GenBank/DDBJ databases">
        <authorList>
            <person name="Weist P."/>
        </authorList>
    </citation>
    <scope>NUCLEOTIDE SEQUENCE</scope>
</reference>
<evidence type="ECO:0000313" key="3">
    <source>
        <dbReference type="Proteomes" id="UP001153269"/>
    </source>
</evidence>